<name>A0A948TGS6_9GAMM</name>
<dbReference type="PANTHER" id="PTHR43844:SF1">
    <property type="entry name" value="METHIONINE SYNTHASE"/>
    <property type="match status" value="1"/>
</dbReference>
<protein>
    <submittedName>
        <fullName evidence="2">5-methyltetrahydropteroyltriglutamate--homocysteine S-methyltransferase</fullName>
        <ecNumber evidence="2">2.1.1.14</ecNumber>
    </submittedName>
</protein>
<dbReference type="EC" id="2.1.1.14" evidence="2"/>
<dbReference type="GO" id="GO:0008270">
    <property type="term" value="F:zinc ion binding"/>
    <property type="evidence" value="ECO:0007669"/>
    <property type="project" value="InterPro"/>
</dbReference>
<dbReference type="InterPro" id="IPR002629">
    <property type="entry name" value="Met_Synth_C/arc"/>
</dbReference>
<dbReference type="Pfam" id="PF01717">
    <property type="entry name" value="Meth_synt_2"/>
    <property type="match status" value="1"/>
</dbReference>
<evidence type="ECO:0000259" key="1">
    <source>
        <dbReference type="Pfam" id="PF01717"/>
    </source>
</evidence>
<dbReference type="CDD" id="cd03311">
    <property type="entry name" value="CIMS_C_terminal_like"/>
    <property type="match status" value="1"/>
</dbReference>
<dbReference type="Gene3D" id="3.20.20.210">
    <property type="match status" value="1"/>
</dbReference>
<dbReference type="PANTHER" id="PTHR43844">
    <property type="entry name" value="METHIONINE SYNTHASE"/>
    <property type="match status" value="1"/>
</dbReference>
<comment type="caution">
    <text evidence="2">The sequence shown here is derived from an EMBL/GenBank/DDBJ whole genome shotgun (WGS) entry which is preliminary data.</text>
</comment>
<dbReference type="NCBIfam" id="NF005085">
    <property type="entry name" value="PRK06520.1"/>
    <property type="match status" value="1"/>
</dbReference>
<dbReference type="EMBL" id="JAHLFE010000140">
    <property type="protein sequence ID" value="MBU3844591.1"/>
    <property type="molecule type" value="Genomic_DNA"/>
</dbReference>
<feature type="domain" description="Cobalamin-independent methionine synthase MetE C-terminal/archaeal" evidence="1">
    <location>
        <begin position="15"/>
        <end position="354"/>
    </location>
</feature>
<dbReference type="GO" id="GO:0003871">
    <property type="term" value="F:5-methyltetrahydropteroyltriglutamate-homocysteine S-methyltransferase activity"/>
    <property type="evidence" value="ECO:0007669"/>
    <property type="project" value="UniProtKB-EC"/>
</dbReference>
<proteinExistence type="predicted"/>
<reference evidence="2" key="1">
    <citation type="journal article" date="2021" name="PeerJ">
        <title>Extensive microbial diversity within the chicken gut microbiome revealed by metagenomics and culture.</title>
        <authorList>
            <person name="Gilroy R."/>
            <person name="Ravi A."/>
            <person name="Getino M."/>
            <person name="Pursley I."/>
            <person name="Horton D.L."/>
            <person name="Alikhan N.F."/>
            <person name="Baker D."/>
            <person name="Gharbi K."/>
            <person name="Hall N."/>
            <person name="Watson M."/>
            <person name="Adriaenssens E.M."/>
            <person name="Foster-Nyarko E."/>
            <person name="Jarju S."/>
            <person name="Secka A."/>
            <person name="Antonio M."/>
            <person name="Oren A."/>
            <person name="Chaudhuri R.R."/>
            <person name="La Ragione R."/>
            <person name="Hildebrand F."/>
            <person name="Pallen M.J."/>
        </authorList>
    </citation>
    <scope>NUCLEOTIDE SEQUENCE</scope>
    <source>
        <strain evidence="2">378</strain>
    </source>
</reference>
<sequence length="375" mass="41993">MAFTVFNTAPFRADSVGSFLRPEELVNARKLHKHGLLDAAGLKQVEDKCIRDLVAKQIAHGLKGFTDGEFRRSWWHLDFLWALNGVESTSATAGYTFVGIETRPETALLVGKLSGENHAFVEHFKFVKSLEQDGTQARQTIPSPAQTLSILLNPRNKDQSLPVWRDFYANEEELAEAVAAAYRQVYSDLYDAGCRCVQIDDCALPLLCDAQKVEKWGLDVKHLSELYVYTNNASLRDKQSDLTVTTHFCRGNYRSHYSSNGAYDAIAPSAFATENVDGFYLEYDDARSGSFEALKFIPHDKRVVLGIVSSKLVELEDLQELEARVKDAARFFPLENLCVSPQCGFASTEEGNALTEAQQWAKIDLVVELAHRIWG</sequence>
<dbReference type="SUPFAM" id="SSF51726">
    <property type="entry name" value="UROD/MetE-like"/>
    <property type="match status" value="1"/>
</dbReference>
<evidence type="ECO:0000313" key="2">
    <source>
        <dbReference type="EMBL" id="MBU3844591.1"/>
    </source>
</evidence>
<dbReference type="GO" id="GO:0009086">
    <property type="term" value="P:methionine biosynthetic process"/>
    <property type="evidence" value="ECO:0007669"/>
    <property type="project" value="InterPro"/>
</dbReference>
<reference evidence="2" key="2">
    <citation type="submission" date="2021-04" db="EMBL/GenBank/DDBJ databases">
        <authorList>
            <person name="Gilroy R."/>
        </authorList>
    </citation>
    <scope>NUCLEOTIDE SEQUENCE</scope>
    <source>
        <strain evidence="2">378</strain>
    </source>
</reference>
<gene>
    <name evidence="2" type="ORF">H9847_06970</name>
</gene>
<organism evidence="2 3">
    <name type="scientific">Candidatus Anaerobiospirillum pullicola</name>
    <dbReference type="NCBI Taxonomy" id="2838451"/>
    <lineage>
        <taxon>Bacteria</taxon>
        <taxon>Pseudomonadati</taxon>
        <taxon>Pseudomonadota</taxon>
        <taxon>Gammaproteobacteria</taxon>
        <taxon>Aeromonadales</taxon>
        <taxon>Succinivibrionaceae</taxon>
        <taxon>Anaerobiospirillum</taxon>
    </lineage>
</organism>
<dbReference type="AlphaFoldDB" id="A0A948TGS6"/>
<dbReference type="Proteomes" id="UP000733611">
    <property type="component" value="Unassembled WGS sequence"/>
</dbReference>
<dbReference type="InterPro" id="IPR038071">
    <property type="entry name" value="UROD/MetE-like_sf"/>
</dbReference>
<keyword evidence="2" id="KW-0489">Methyltransferase</keyword>
<keyword evidence="2" id="KW-0808">Transferase</keyword>
<accession>A0A948TGS6</accession>
<dbReference type="GO" id="GO:0032259">
    <property type="term" value="P:methylation"/>
    <property type="evidence" value="ECO:0007669"/>
    <property type="project" value="UniProtKB-KW"/>
</dbReference>
<evidence type="ECO:0000313" key="3">
    <source>
        <dbReference type="Proteomes" id="UP000733611"/>
    </source>
</evidence>